<dbReference type="OrthoDB" id="9769319at2"/>
<evidence type="ECO:0000313" key="7">
    <source>
        <dbReference type="Proteomes" id="UP000000611"/>
    </source>
</evidence>
<dbReference type="KEGG" id="bdu:BDU_642"/>
<dbReference type="GO" id="GO:0015846">
    <property type="term" value="P:polyamine transport"/>
    <property type="evidence" value="ECO:0007669"/>
    <property type="project" value="InterPro"/>
</dbReference>
<evidence type="ECO:0000256" key="4">
    <source>
        <dbReference type="ARBA" id="ARBA00022764"/>
    </source>
</evidence>
<dbReference type="PRINTS" id="PR00909">
    <property type="entry name" value="SPERMDNBNDNG"/>
</dbReference>
<dbReference type="AlphaFoldDB" id="B5RMI5"/>
<dbReference type="PIRSF" id="PIRSF019574">
    <property type="entry name" value="Periplasmic_polyamine_BP"/>
    <property type="match status" value="1"/>
</dbReference>
<dbReference type="CDD" id="cd13663">
    <property type="entry name" value="PBP2_PotD_PotF_like_2"/>
    <property type="match status" value="1"/>
</dbReference>
<evidence type="ECO:0000313" key="6">
    <source>
        <dbReference type="EMBL" id="ACH93571.1"/>
    </source>
</evidence>
<accession>B5RMI5</accession>
<dbReference type="Gene3D" id="3.40.190.10">
    <property type="entry name" value="Periplasmic binding protein-like II"/>
    <property type="match status" value="2"/>
</dbReference>
<keyword evidence="3" id="KW-0732">Signal</keyword>
<evidence type="ECO:0000256" key="1">
    <source>
        <dbReference type="ARBA" id="ARBA00004418"/>
    </source>
</evidence>
<dbReference type="PANTHER" id="PTHR30222:SF17">
    <property type="entry name" value="SPERMIDINE_PUTRESCINE-BINDING PERIPLASMIC PROTEIN"/>
    <property type="match status" value="1"/>
</dbReference>
<dbReference type="InterPro" id="IPR006059">
    <property type="entry name" value="SBP"/>
</dbReference>
<dbReference type="Proteomes" id="UP000000611">
    <property type="component" value="Chromosome"/>
</dbReference>
<feature type="binding site" evidence="5">
    <location>
        <position position="82"/>
    </location>
    <ligand>
        <name>spermidine</name>
        <dbReference type="ChEBI" id="CHEBI:57834"/>
    </ligand>
</feature>
<evidence type="ECO:0000256" key="2">
    <source>
        <dbReference type="ARBA" id="ARBA00022448"/>
    </source>
</evidence>
<dbReference type="EMBL" id="CP000976">
    <property type="protein sequence ID" value="ACH93571.1"/>
    <property type="molecule type" value="Genomic_DNA"/>
</dbReference>
<comment type="subcellular location">
    <subcellularLocation>
        <location evidence="1">Periplasm</location>
    </subcellularLocation>
</comment>
<dbReference type="GO" id="GO:0042597">
    <property type="term" value="C:periplasmic space"/>
    <property type="evidence" value="ECO:0007669"/>
    <property type="project" value="UniProtKB-SubCell"/>
</dbReference>
<evidence type="ECO:0000256" key="5">
    <source>
        <dbReference type="PIRSR" id="PIRSR019574-1"/>
    </source>
</evidence>
<dbReference type="PANTHER" id="PTHR30222">
    <property type="entry name" value="SPERMIDINE/PUTRESCINE-BINDING PERIPLASMIC PROTEIN"/>
    <property type="match status" value="1"/>
</dbReference>
<name>B5RMI5_BORDL</name>
<gene>
    <name evidence="6" type="primary">potD</name>
    <name evidence="6" type="ordered locus">BDU_642</name>
</gene>
<organism evidence="6 7">
    <name type="scientific">Borrelia duttonii (strain Ly)</name>
    <dbReference type="NCBI Taxonomy" id="412419"/>
    <lineage>
        <taxon>Bacteria</taxon>
        <taxon>Pseudomonadati</taxon>
        <taxon>Spirochaetota</taxon>
        <taxon>Spirochaetia</taxon>
        <taxon>Spirochaetales</taxon>
        <taxon>Borreliaceae</taxon>
        <taxon>Borrelia</taxon>
    </lineage>
</organism>
<dbReference type="eggNOG" id="COG0687">
    <property type="taxonomic scope" value="Bacteria"/>
</dbReference>
<reference evidence="6 7" key="1">
    <citation type="journal article" date="2008" name="PLoS Genet.">
        <title>The genome of Borrelia recurrentis, the agent of deadly louse-borne relapsing fever, is a degraded subset of tick-borne Borrelia duttonii.</title>
        <authorList>
            <person name="Lescot M."/>
            <person name="Audic S."/>
            <person name="Robert C."/>
            <person name="Nguyen T.T."/>
            <person name="Blanc G."/>
            <person name="Cutler S.J."/>
            <person name="Wincker P."/>
            <person name="Couloux A."/>
            <person name="Claverie J.-M."/>
            <person name="Raoult D."/>
            <person name="Drancourt M."/>
        </authorList>
    </citation>
    <scope>NUCLEOTIDE SEQUENCE [LARGE SCALE GENOMIC DNA]</scope>
    <source>
        <strain evidence="6 7">Ly</strain>
    </source>
</reference>
<dbReference type="STRING" id="412419.BDU_642"/>
<keyword evidence="2" id="KW-0813">Transport</keyword>
<evidence type="ECO:0000256" key="3">
    <source>
        <dbReference type="ARBA" id="ARBA00022729"/>
    </source>
</evidence>
<keyword evidence="4" id="KW-0574">Periplasm</keyword>
<feature type="binding site" evidence="5">
    <location>
        <position position="34"/>
    </location>
    <ligand>
        <name>spermidine</name>
        <dbReference type="ChEBI" id="CHEBI:57834"/>
    </ligand>
</feature>
<dbReference type="GO" id="GO:0019808">
    <property type="term" value="F:polyamine binding"/>
    <property type="evidence" value="ECO:0007669"/>
    <property type="project" value="InterPro"/>
</dbReference>
<sequence length="351" mass="40751">MILKKVLILIIILIIVSCSSQKKQNVLNILNWAEYIDENLLAQFEKEHNVKINYDCFNNTEEMMAKFNNTKNYYDIIVPSEYLIGDLKDENKIELLDHSKLPNVKKNILDELKNLEYDPGNLYSVPIFWGVLGILYHKNKIDINDMNEFDILFNEKYKKEIAMLDSPKENIGVALKKLGYSLNEHSIPIIKEAEKLLKNQVSLVVGYFSDIAAKSLMLNGEASIQLTWGGEAIDAMLKDPNLDFYTPNSTNLWFDVLAIPSDAPNKELAYKFINFLYENEASYANFEETKYNSPNKNVLKRLKSEATNKPEMKLYLDDRFVPKNFSKHEVFKRISKKVKEEQMRIYVEISS</sequence>
<dbReference type="PROSITE" id="PS51257">
    <property type="entry name" value="PROKAR_LIPOPROTEIN"/>
    <property type="match status" value="1"/>
</dbReference>
<dbReference type="SUPFAM" id="SSF53850">
    <property type="entry name" value="Periplasmic binding protein-like II"/>
    <property type="match status" value="1"/>
</dbReference>
<proteinExistence type="predicted"/>
<keyword evidence="7" id="KW-1185">Reference proteome</keyword>
<protein>
    <submittedName>
        <fullName evidence="6">Spermidine/putrescine ABC transporter, binding periplasmic protein</fullName>
    </submittedName>
</protein>
<dbReference type="Pfam" id="PF13416">
    <property type="entry name" value="SBP_bac_8"/>
    <property type="match status" value="1"/>
</dbReference>
<dbReference type="InterPro" id="IPR001188">
    <property type="entry name" value="Sperm_putr-bd"/>
</dbReference>
<dbReference type="HOGENOM" id="CLU_026974_1_3_12"/>